<dbReference type="Gene3D" id="1.20.1260.30">
    <property type="match status" value="1"/>
</dbReference>
<dbReference type="Gene3D" id="3.40.50.150">
    <property type="entry name" value="Vaccinia Virus protein VP39"/>
    <property type="match status" value="1"/>
</dbReference>
<comment type="catalytic activity">
    <reaction evidence="6">
        <text>a 2'-deoxyadenosine in DNA + S-adenosyl-L-methionine = an N(6)-methyl-2'-deoxyadenosine in DNA + S-adenosyl-L-homocysteine + H(+)</text>
        <dbReference type="Rhea" id="RHEA:15197"/>
        <dbReference type="Rhea" id="RHEA-COMP:12418"/>
        <dbReference type="Rhea" id="RHEA-COMP:12419"/>
        <dbReference type="ChEBI" id="CHEBI:15378"/>
        <dbReference type="ChEBI" id="CHEBI:57856"/>
        <dbReference type="ChEBI" id="CHEBI:59789"/>
        <dbReference type="ChEBI" id="CHEBI:90615"/>
        <dbReference type="ChEBI" id="CHEBI:90616"/>
        <dbReference type="EC" id="2.1.1.72"/>
    </reaction>
</comment>
<dbReference type="Pfam" id="PF12161">
    <property type="entry name" value="HsdM_N"/>
    <property type="match status" value="1"/>
</dbReference>
<sequence>MATDIYDIQQTLWAIADELRANSNLSSSEYSTPVLGLIFLKFADDRFDEARVELEGTGSDRRRIGPADYHAKQVLYLPPDAEFDALLALPEAADIGQAISDAMRMIEEHNPDLDGVLPKDYQRFENKTLFELLRAFDGIPSDLGGDAFGKIYEYFLGKFAMSEGQRGGEFFTPTSIVELIVRMIEP</sequence>
<evidence type="ECO:0000259" key="8">
    <source>
        <dbReference type="Pfam" id="PF12161"/>
    </source>
</evidence>
<evidence type="ECO:0000256" key="2">
    <source>
        <dbReference type="ARBA" id="ARBA00022603"/>
    </source>
</evidence>
<dbReference type="EMBL" id="UINC01197404">
    <property type="protein sequence ID" value="SVE14874.1"/>
    <property type="molecule type" value="Genomic_DNA"/>
</dbReference>
<dbReference type="GO" id="GO:0003677">
    <property type="term" value="F:DNA binding"/>
    <property type="evidence" value="ECO:0007669"/>
    <property type="project" value="InterPro"/>
</dbReference>
<dbReference type="InterPro" id="IPR038333">
    <property type="entry name" value="T1MK-like_N_sf"/>
</dbReference>
<dbReference type="InterPro" id="IPR022749">
    <property type="entry name" value="D12N6_MeTrfase_N"/>
</dbReference>
<evidence type="ECO:0000259" key="7">
    <source>
        <dbReference type="Pfam" id="PF02384"/>
    </source>
</evidence>
<proteinExistence type="predicted"/>
<dbReference type="InterPro" id="IPR052916">
    <property type="entry name" value="Type-I_RE_MTase_Subunit"/>
</dbReference>
<accession>A0A383B4P6</accession>
<evidence type="ECO:0000256" key="4">
    <source>
        <dbReference type="ARBA" id="ARBA00022691"/>
    </source>
</evidence>
<keyword evidence="2" id="KW-0489">Methyltransferase</keyword>
<dbReference type="SUPFAM" id="SSF53335">
    <property type="entry name" value="S-adenosyl-L-methionine-dependent methyltransferases"/>
    <property type="match status" value="1"/>
</dbReference>
<dbReference type="InterPro" id="IPR029063">
    <property type="entry name" value="SAM-dependent_MTases_sf"/>
</dbReference>
<evidence type="ECO:0000256" key="1">
    <source>
        <dbReference type="ARBA" id="ARBA00011900"/>
    </source>
</evidence>
<reference evidence="9" key="1">
    <citation type="submission" date="2018-05" db="EMBL/GenBank/DDBJ databases">
        <authorList>
            <person name="Lanie J.A."/>
            <person name="Ng W.-L."/>
            <person name="Kazmierczak K.M."/>
            <person name="Andrzejewski T.M."/>
            <person name="Davidsen T.M."/>
            <person name="Wayne K.J."/>
            <person name="Tettelin H."/>
            <person name="Glass J.I."/>
            <person name="Rusch D."/>
            <person name="Podicherti R."/>
            <person name="Tsui H.-C.T."/>
            <person name="Winkler M.E."/>
        </authorList>
    </citation>
    <scope>NUCLEOTIDE SEQUENCE</scope>
</reference>
<dbReference type="GO" id="GO:0008170">
    <property type="term" value="F:N-methyltransferase activity"/>
    <property type="evidence" value="ECO:0007669"/>
    <property type="project" value="InterPro"/>
</dbReference>
<dbReference type="Pfam" id="PF02384">
    <property type="entry name" value="N6_Mtase"/>
    <property type="match status" value="1"/>
</dbReference>
<evidence type="ECO:0000256" key="6">
    <source>
        <dbReference type="ARBA" id="ARBA00047942"/>
    </source>
</evidence>
<gene>
    <name evidence="9" type="ORF">METZ01_LOCUS467728</name>
</gene>
<evidence type="ECO:0000256" key="5">
    <source>
        <dbReference type="ARBA" id="ARBA00022747"/>
    </source>
</evidence>
<evidence type="ECO:0000256" key="3">
    <source>
        <dbReference type="ARBA" id="ARBA00022679"/>
    </source>
</evidence>
<feature type="non-terminal residue" evidence="9">
    <location>
        <position position="186"/>
    </location>
</feature>
<keyword evidence="4" id="KW-0949">S-adenosyl-L-methionine</keyword>
<dbReference type="AlphaFoldDB" id="A0A383B4P6"/>
<keyword evidence="3" id="KW-0808">Transferase</keyword>
<dbReference type="InterPro" id="IPR003356">
    <property type="entry name" value="DNA_methylase_A-5"/>
</dbReference>
<dbReference type="GO" id="GO:0009007">
    <property type="term" value="F:site-specific DNA-methyltransferase (adenine-specific) activity"/>
    <property type="evidence" value="ECO:0007669"/>
    <property type="project" value="UniProtKB-EC"/>
</dbReference>
<evidence type="ECO:0000313" key="9">
    <source>
        <dbReference type="EMBL" id="SVE14874.1"/>
    </source>
</evidence>
<dbReference type="GO" id="GO:0032259">
    <property type="term" value="P:methylation"/>
    <property type="evidence" value="ECO:0007669"/>
    <property type="project" value="UniProtKB-KW"/>
</dbReference>
<dbReference type="GO" id="GO:0009307">
    <property type="term" value="P:DNA restriction-modification system"/>
    <property type="evidence" value="ECO:0007669"/>
    <property type="project" value="UniProtKB-KW"/>
</dbReference>
<dbReference type="PANTHER" id="PTHR42998:SF1">
    <property type="entry name" value="TYPE I RESTRICTION ENZYME HINDI METHYLASE SUBUNIT"/>
    <property type="match status" value="1"/>
</dbReference>
<dbReference type="EC" id="2.1.1.72" evidence="1"/>
<protein>
    <recommendedName>
        <fullName evidence="1">site-specific DNA-methyltransferase (adenine-specific)</fullName>
        <ecNumber evidence="1">2.1.1.72</ecNumber>
    </recommendedName>
</protein>
<dbReference type="PANTHER" id="PTHR42998">
    <property type="entry name" value="TYPE I RESTRICTION ENZYME HINDVIIP M PROTEIN-RELATED"/>
    <property type="match status" value="1"/>
</dbReference>
<keyword evidence="5" id="KW-0680">Restriction system</keyword>
<feature type="domain" description="N6 adenine-specific DNA methyltransferase N-terminal" evidence="8">
    <location>
        <begin position="8"/>
        <end position="131"/>
    </location>
</feature>
<name>A0A383B4P6_9ZZZZ</name>
<organism evidence="9">
    <name type="scientific">marine metagenome</name>
    <dbReference type="NCBI Taxonomy" id="408172"/>
    <lineage>
        <taxon>unclassified sequences</taxon>
        <taxon>metagenomes</taxon>
        <taxon>ecological metagenomes</taxon>
    </lineage>
</organism>
<feature type="domain" description="DNA methylase adenine-specific" evidence="7">
    <location>
        <begin position="145"/>
        <end position="186"/>
    </location>
</feature>